<dbReference type="Proteomes" id="UP000431451">
    <property type="component" value="Unassembled WGS sequence"/>
</dbReference>
<feature type="transmembrane region" description="Helical" evidence="1">
    <location>
        <begin position="90"/>
        <end position="110"/>
    </location>
</feature>
<dbReference type="EMBL" id="UWJD01000002">
    <property type="protein sequence ID" value="VCT85091.1"/>
    <property type="molecule type" value="Genomic_DNA"/>
</dbReference>
<proteinExistence type="predicted"/>
<keyword evidence="1" id="KW-0812">Transmembrane</keyword>
<accession>A0A650MJV2</accession>
<keyword evidence="1" id="KW-0472">Membrane</keyword>
<feature type="transmembrane region" description="Helical" evidence="1">
    <location>
        <begin position="122"/>
        <end position="139"/>
    </location>
</feature>
<gene>
    <name evidence="2" type="ORF">CNEONATNEC25_02692</name>
</gene>
<feature type="transmembrane region" description="Helical" evidence="1">
    <location>
        <begin position="145"/>
        <end position="171"/>
    </location>
</feature>
<sequence>MIFGFLAFNTSPLPVTVPPVPTPATKMSTFPSVSFQISSAVVFLCTSGLASFSNCCGIIAFPYSATNSSAFFIAPFIPSAPGVRTISAPNAATILLLSILIVSGIVRINLRPLAAATKASPIPVFPLVGSIITVSLFILPSLIPFSIIAFATLSLTLPSGLKYSSFAIIFASKPFFSS</sequence>
<evidence type="ECO:0000313" key="2">
    <source>
        <dbReference type="EMBL" id="VCT85091.1"/>
    </source>
</evidence>
<reference evidence="2 3" key="1">
    <citation type="submission" date="2018-06" db="EMBL/GenBank/DDBJ databases">
        <authorList>
            <consortium name="IHU Genomes"/>
        </authorList>
    </citation>
    <scope>NUCLEOTIDE SEQUENCE [LARGE SCALE GENOMIC DNA]</scope>
    <source>
        <strain evidence="2 3">NEC25</strain>
    </source>
</reference>
<name>A0A650MJV2_9CLOT</name>
<evidence type="ECO:0000313" key="3">
    <source>
        <dbReference type="Proteomes" id="UP000431451"/>
    </source>
</evidence>
<protein>
    <submittedName>
        <fullName evidence="2">Uncharacterized protein</fullName>
    </submittedName>
</protein>
<organism evidence="2 3">
    <name type="scientific">Clostridium neonatale</name>
    <dbReference type="NCBI Taxonomy" id="137838"/>
    <lineage>
        <taxon>Bacteria</taxon>
        <taxon>Bacillati</taxon>
        <taxon>Bacillota</taxon>
        <taxon>Clostridia</taxon>
        <taxon>Eubacteriales</taxon>
        <taxon>Clostridiaceae</taxon>
        <taxon>Clostridium</taxon>
    </lineage>
</organism>
<keyword evidence="1" id="KW-1133">Transmembrane helix</keyword>
<feature type="transmembrane region" description="Helical" evidence="1">
    <location>
        <begin position="33"/>
        <end position="52"/>
    </location>
</feature>
<dbReference type="AlphaFoldDB" id="A0A650MJV2"/>
<evidence type="ECO:0000256" key="1">
    <source>
        <dbReference type="SAM" id="Phobius"/>
    </source>
</evidence>